<comment type="caution">
    <text evidence="1">The sequence shown here is derived from an EMBL/GenBank/DDBJ whole genome shotgun (WGS) entry which is preliminary data.</text>
</comment>
<evidence type="ECO:0000313" key="1">
    <source>
        <dbReference type="EMBL" id="EKB48213.1"/>
    </source>
</evidence>
<dbReference type="EMBL" id="AMGM01000063">
    <property type="protein sequence ID" value="EKB48213.1"/>
    <property type="molecule type" value="Genomic_DNA"/>
</dbReference>
<reference evidence="1 2" key="1">
    <citation type="journal article" date="2012" name="J. Bacteriol.">
        <title>Draft Genome Sequence of Cecembia lonarensis Strain LW9T, Isolated from Lonar Lake, a Haloalkaline Lake in India.</title>
        <authorList>
            <person name="Shivaji S."/>
            <person name="Ara S."/>
            <person name="Singh A."/>
            <person name="Pinnaka A.K."/>
        </authorList>
    </citation>
    <scope>NUCLEOTIDE SEQUENCE [LARGE SCALE GENOMIC DNA]</scope>
    <source>
        <strain evidence="1 2">LW9</strain>
    </source>
</reference>
<organism evidence="1 2">
    <name type="scientific">Cecembia lonarensis (strain CCUG 58316 / KCTC 22772 / LW9)</name>
    <dbReference type="NCBI Taxonomy" id="1225176"/>
    <lineage>
        <taxon>Bacteria</taxon>
        <taxon>Pseudomonadati</taxon>
        <taxon>Bacteroidota</taxon>
        <taxon>Cytophagia</taxon>
        <taxon>Cytophagales</taxon>
        <taxon>Cyclobacteriaceae</taxon>
        <taxon>Cecembia</taxon>
    </lineage>
</organism>
<keyword evidence="2" id="KW-1185">Reference proteome</keyword>
<dbReference type="AlphaFoldDB" id="K1LCV2"/>
<accession>K1LCV2</accession>
<proteinExistence type="predicted"/>
<name>K1LCV2_CECL9</name>
<dbReference type="Proteomes" id="UP000004478">
    <property type="component" value="Unassembled WGS sequence"/>
</dbReference>
<evidence type="ECO:0000313" key="2">
    <source>
        <dbReference type="Proteomes" id="UP000004478"/>
    </source>
</evidence>
<sequence>MVFRTHNPVSRTALLSGQVIPKMIQRADFLTFSPPEIHLPKSHFTPESYILILASCLLISRLLPKGRQARLSLLSSLFQRQFKTKNRTFAHGAAYRNFALMSF</sequence>
<protein>
    <submittedName>
        <fullName evidence="1">Uncharacterized protein</fullName>
    </submittedName>
</protein>
<gene>
    <name evidence="1" type="ORF">B879_03169</name>
</gene>